<name>A0A372MKP8_9SPIR</name>
<feature type="transmembrane region" description="Helical" evidence="1">
    <location>
        <begin position="99"/>
        <end position="121"/>
    </location>
</feature>
<keyword evidence="1" id="KW-0812">Transmembrane</keyword>
<dbReference type="GO" id="GO:0005886">
    <property type="term" value="C:plasma membrane"/>
    <property type="evidence" value="ECO:0007669"/>
    <property type="project" value="TreeGrafter"/>
</dbReference>
<organism evidence="2 3">
    <name type="scientific">Sphaerochaeta halotolerans</name>
    <dbReference type="NCBI Taxonomy" id="2293840"/>
    <lineage>
        <taxon>Bacteria</taxon>
        <taxon>Pseudomonadati</taxon>
        <taxon>Spirochaetota</taxon>
        <taxon>Spirochaetia</taxon>
        <taxon>Spirochaetales</taxon>
        <taxon>Sphaerochaetaceae</taxon>
        <taxon>Sphaerochaeta</taxon>
    </lineage>
</organism>
<accession>A0A372MKP8</accession>
<dbReference type="PANTHER" id="PTHR34989">
    <property type="entry name" value="PROTEIN HDED"/>
    <property type="match status" value="1"/>
</dbReference>
<dbReference type="PANTHER" id="PTHR34989:SF1">
    <property type="entry name" value="PROTEIN HDED"/>
    <property type="match status" value="1"/>
</dbReference>
<gene>
    <name evidence="2" type="ORF">DYP60_01830</name>
</gene>
<evidence type="ECO:0008006" key="4">
    <source>
        <dbReference type="Google" id="ProtNLM"/>
    </source>
</evidence>
<keyword evidence="3" id="KW-1185">Reference proteome</keyword>
<dbReference type="EMBL" id="QUWK01000002">
    <property type="protein sequence ID" value="RFU95770.1"/>
    <property type="molecule type" value="Genomic_DNA"/>
</dbReference>
<feature type="transmembrane region" description="Helical" evidence="1">
    <location>
        <begin position="219"/>
        <end position="240"/>
    </location>
</feature>
<feature type="transmembrane region" description="Helical" evidence="1">
    <location>
        <begin position="133"/>
        <end position="156"/>
    </location>
</feature>
<evidence type="ECO:0000313" key="2">
    <source>
        <dbReference type="EMBL" id="RFU95770.1"/>
    </source>
</evidence>
<dbReference type="InterPro" id="IPR052712">
    <property type="entry name" value="Acid_resist_chaperone_HdeD"/>
</dbReference>
<proteinExistence type="predicted"/>
<evidence type="ECO:0000256" key="1">
    <source>
        <dbReference type="SAM" id="Phobius"/>
    </source>
</evidence>
<dbReference type="InterPro" id="IPR005325">
    <property type="entry name" value="DUF308_memb"/>
</dbReference>
<dbReference type="Pfam" id="PF03729">
    <property type="entry name" value="DUF308"/>
    <property type="match status" value="2"/>
</dbReference>
<dbReference type="Proteomes" id="UP000264002">
    <property type="component" value="Unassembled WGS sequence"/>
</dbReference>
<sequence>MVGPRILPSSRKRYVQLVQNRKGSHLRRRKDTGTCVAILYLGSSNQYDKEKRSSCTGPKGKEPNMQETFLKRHLILSTVLGAFLIIIGIFLMFQQESFVKIFISLLGVFLTGSGISSLIHLKGFNLGSRSRIATLVKAFLSIGIGLVAIIVPLSAATISWTVLLYIVGAQFLFSALISFMDALLMRKAEQSLSPLYTEGVFSLVMAILLFVFPQQIGSLLLKLFGLLFIVSGIGMILWSLRIQKINREFKEQVVEADPEN</sequence>
<dbReference type="AlphaFoldDB" id="A0A372MKP8"/>
<keyword evidence="1" id="KW-1133">Transmembrane helix</keyword>
<reference evidence="2 3" key="2">
    <citation type="submission" date="2018-09" db="EMBL/GenBank/DDBJ databases">
        <title>Genome of Sphaerochaeta halotolerans strain 4-11.</title>
        <authorList>
            <person name="Nazina T.N."/>
            <person name="Sokolova D.S."/>
        </authorList>
    </citation>
    <scope>NUCLEOTIDE SEQUENCE [LARGE SCALE GENOMIC DNA]</scope>
    <source>
        <strain evidence="2 3">4-11</strain>
    </source>
</reference>
<comment type="caution">
    <text evidence="2">The sequence shown here is derived from an EMBL/GenBank/DDBJ whole genome shotgun (WGS) entry which is preliminary data.</text>
</comment>
<feature type="transmembrane region" description="Helical" evidence="1">
    <location>
        <begin position="195"/>
        <end position="213"/>
    </location>
</feature>
<feature type="transmembrane region" description="Helical" evidence="1">
    <location>
        <begin position="162"/>
        <end position="183"/>
    </location>
</feature>
<keyword evidence="1" id="KW-0472">Membrane</keyword>
<reference evidence="3" key="1">
    <citation type="submission" date="2018-08" db="EMBL/GenBank/DDBJ databases">
        <authorList>
            <person name="Grouzdev D.S."/>
            <person name="Krutkina M.S."/>
        </authorList>
    </citation>
    <scope>NUCLEOTIDE SEQUENCE [LARGE SCALE GENOMIC DNA]</scope>
    <source>
        <strain evidence="3">4-11</strain>
    </source>
</reference>
<evidence type="ECO:0000313" key="3">
    <source>
        <dbReference type="Proteomes" id="UP000264002"/>
    </source>
</evidence>
<feature type="transmembrane region" description="Helical" evidence="1">
    <location>
        <begin position="74"/>
        <end position="93"/>
    </location>
</feature>
<protein>
    <recommendedName>
        <fullName evidence="4">DUF308 domain-containing protein</fullName>
    </recommendedName>
</protein>